<name>A0A1C2GE31_LIMRT</name>
<dbReference type="AlphaFoldDB" id="A0A1C2GE31"/>
<dbReference type="SUPFAM" id="SSF46955">
    <property type="entry name" value="Putative DNA-binding domain"/>
    <property type="match status" value="1"/>
</dbReference>
<keyword evidence="2" id="KW-0238">DNA-binding</keyword>
<accession>A0A1C2GE31</accession>
<dbReference type="Pfam" id="PF12728">
    <property type="entry name" value="HTH_17"/>
    <property type="match status" value="1"/>
</dbReference>
<reference evidence="3 4" key="1">
    <citation type="submission" date="2016-08" db="EMBL/GenBank/DDBJ databases">
        <title>Probiotic bacterium isolated from chicken gut.</title>
        <authorList>
            <person name="Levy J.L."/>
            <person name="Hassan H.M."/>
            <person name="Mendoza M.A."/>
        </authorList>
    </citation>
    <scope>NUCLEOTIDE SEQUENCE [LARGE SCALE GENOMIC DNA]</scope>
    <source>
        <strain evidence="3 4">P43</strain>
    </source>
</reference>
<gene>
    <name evidence="3" type="ORF">BFD03_02055</name>
    <name evidence="2" type="ORF">GIX83_06525</name>
</gene>
<dbReference type="InterPro" id="IPR009061">
    <property type="entry name" value="DNA-bd_dom_put_sf"/>
</dbReference>
<reference evidence="2 5" key="2">
    <citation type="submission" date="2019-11" db="EMBL/GenBank/DDBJ databases">
        <title>Draft genome sequence of 12 host-associated Lactobacillus reuteri rodent strains.</title>
        <authorList>
            <person name="Zhang S."/>
            <person name="Ozcam M."/>
            <person name="Van Pijkeren J.P."/>
        </authorList>
    </citation>
    <scope>NUCLEOTIDE SEQUENCE [LARGE SCALE GENOMIC DNA]</scope>
    <source>
        <strain evidence="2 5">Rat19</strain>
    </source>
</reference>
<evidence type="ECO:0000313" key="2">
    <source>
        <dbReference type="EMBL" id="MRG69481.1"/>
    </source>
</evidence>
<proteinExistence type="predicted"/>
<dbReference type="Proteomes" id="UP000095141">
    <property type="component" value="Unassembled WGS sequence"/>
</dbReference>
<comment type="caution">
    <text evidence="3">The sequence shown here is derived from an EMBL/GenBank/DDBJ whole genome shotgun (WGS) entry which is preliminary data.</text>
</comment>
<evidence type="ECO:0000313" key="5">
    <source>
        <dbReference type="Proteomes" id="UP000430985"/>
    </source>
</evidence>
<dbReference type="RefSeq" id="WP_019251338.1">
    <property type="nucleotide sequence ID" value="NZ_CP130468.1"/>
</dbReference>
<protein>
    <submittedName>
        <fullName evidence="2">DNA-binding protein</fullName>
    </submittedName>
</protein>
<evidence type="ECO:0000259" key="1">
    <source>
        <dbReference type="Pfam" id="PF12728"/>
    </source>
</evidence>
<evidence type="ECO:0000313" key="3">
    <source>
        <dbReference type="EMBL" id="OCX49726.1"/>
    </source>
</evidence>
<dbReference type="GO" id="GO:0003677">
    <property type="term" value="F:DNA binding"/>
    <property type="evidence" value="ECO:0007669"/>
    <property type="project" value="UniProtKB-KW"/>
</dbReference>
<feature type="domain" description="Helix-turn-helix" evidence="1">
    <location>
        <begin position="41"/>
        <end position="91"/>
    </location>
</feature>
<evidence type="ECO:0000313" key="4">
    <source>
        <dbReference type="Proteomes" id="UP000095141"/>
    </source>
</evidence>
<dbReference type="EMBL" id="WJNE01000018">
    <property type="protein sequence ID" value="MRG69481.1"/>
    <property type="molecule type" value="Genomic_DNA"/>
</dbReference>
<dbReference type="EMBL" id="MCNS01000003">
    <property type="protein sequence ID" value="OCX49726.1"/>
    <property type="molecule type" value="Genomic_DNA"/>
</dbReference>
<dbReference type="Proteomes" id="UP000430985">
    <property type="component" value="Unassembled WGS sequence"/>
</dbReference>
<dbReference type="InterPro" id="IPR041657">
    <property type="entry name" value="HTH_17"/>
</dbReference>
<sequence length="95" mass="11347">MNNIVEMKLPSDLQDAIKQLISSSVAQIVDETQRKYNYRPYMNKQETAEYLHISPKTLLDWEAKYTDIPTIEIEGVKRYRRTDLDNWMETHKINK</sequence>
<organism evidence="3 4">
    <name type="scientific">Limosilactobacillus reuteri</name>
    <name type="common">Lactobacillus reuteri</name>
    <dbReference type="NCBI Taxonomy" id="1598"/>
    <lineage>
        <taxon>Bacteria</taxon>
        <taxon>Bacillati</taxon>
        <taxon>Bacillota</taxon>
        <taxon>Bacilli</taxon>
        <taxon>Lactobacillales</taxon>
        <taxon>Lactobacillaceae</taxon>
        <taxon>Limosilactobacillus</taxon>
    </lineage>
</organism>